<comment type="caution">
    <text evidence="2">The sequence shown here is derived from an EMBL/GenBank/DDBJ whole genome shotgun (WGS) entry which is preliminary data.</text>
</comment>
<keyword evidence="3" id="KW-1185">Reference proteome</keyword>
<accession>A0AA38KRY1</accession>
<evidence type="ECO:0000256" key="1">
    <source>
        <dbReference type="SAM" id="Phobius"/>
    </source>
</evidence>
<gene>
    <name evidence="2" type="ORF">GGU10DRAFT_149903</name>
</gene>
<dbReference type="EMBL" id="MU793295">
    <property type="protein sequence ID" value="KAJ3787305.1"/>
    <property type="molecule type" value="Genomic_DNA"/>
</dbReference>
<evidence type="ECO:0000313" key="3">
    <source>
        <dbReference type="Proteomes" id="UP001163798"/>
    </source>
</evidence>
<protein>
    <submittedName>
        <fullName evidence="2">Uncharacterized protein</fullName>
    </submittedName>
</protein>
<name>A0AA38KRY1_9AGAR</name>
<reference evidence="2" key="1">
    <citation type="submission" date="2022-08" db="EMBL/GenBank/DDBJ databases">
        <authorList>
            <consortium name="DOE Joint Genome Institute"/>
            <person name="Min B."/>
            <person name="Riley R."/>
            <person name="Sierra-Patev S."/>
            <person name="Naranjo-Ortiz M."/>
            <person name="Looney B."/>
            <person name="Konkel Z."/>
            <person name="Slot J.C."/>
            <person name="Sakamoto Y."/>
            <person name="Steenwyk J.L."/>
            <person name="Rokas A."/>
            <person name="Carro J."/>
            <person name="Camarero S."/>
            <person name="Ferreira P."/>
            <person name="Molpeceres G."/>
            <person name="Ruiz-Duenas F.J."/>
            <person name="Serrano A."/>
            <person name="Henrissat B."/>
            <person name="Drula E."/>
            <person name="Hughes K.W."/>
            <person name="Mata J.L."/>
            <person name="Ishikawa N.K."/>
            <person name="Vargas-Isla R."/>
            <person name="Ushijima S."/>
            <person name="Smith C.A."/>
            <person name="Ahrendt S."/>
            <person name="Andreopoulos W."/>
            <person name="He G."/>
            <person name="Labutti K."/>
            <person name="Lipzen A."/>
            <person name="Ng V."/>
            <person name="Sandor L."/>
            <person name="Barry K."/>
            <person name="Martinez A.T."/>
            <person name="Xiao Y."/>
            <person name="Gibbons J.G."/>
            <person name="Terashima K."/>
            <person name="Hibbett D.S."/>
            <person name="Grigoriev I.V."/>
        </authorList>
    </citation>
    <scope>NUCLEOTIDE SEQUENCE</scope>
    <source>
        <strain evidence="2">TFB10291</strain>
    </source>
</reference>
<keyword evidence="1" id="KW-1133">Transmembrane helix</keyword>
<dbReference type="AlphaFoldDB" id="A0AA38KRY1"/>
<organism evidence="2 3">
    <name type="scientific">Lentinula aff. detonsa</name>
    <dbReference type="NCBI Taxonomy" id="2804958"/>
    <lineage>
        <taxon>Eukaryota</taxon>
        <taxon>Fungi</taxon>
        <taxon>Dikarya</taxon>
        <taxon>Basidiomycota</taxon>
        <taxon>Agaricomycotina</taxon>
        <taxon>Agaricomycetes</taxon>
        <taxon>Agaricomycetidae</taxon>
        <taxon>Agaricales</taxon>
        <taxon>Marasmiineae</taxon>
        <taxon>Omphalotaceae</taxon>
        <taxon>Lentinula</taxon>
    </lineage>
</organism>
<sequence length="155" mass="17554">MVPMKTTKIVCATGFTNQAQCYVRQVRRCLLSLSFPIIHDCRGVDRFFDIYGFPLFGYPFKPICPTRGHGGVNHVSKICCPFGFGPWSFVRKYKGLRKSWIFISLIPSALIVGRGSLVLVVHPNLSFTRCHSTRSSSFIEDRVLFHASLHLSRSL</sequence>
<dbReference type="Proteomes" id="UP001163798">
    <property type="component" value="Unassembled WGS sequence"/>
</dbReference>
<evidence type="ECO:0000313" key="2">
    <source>
        <dbReference type="EMBL" id="KAJ3787305.1"/>
    </source>
</evidence>
<keyword evidence="1" id="KW-0812">Transmembrane</keyword>
<proteinExistence type="predicted"/>
<keyword evidence="1" id="KW-0472">Membrane</keyword>
<feature type="transmembrane region" description="Helical" evidence="1">
    <location>
        <begin position="100"/>
        <end position="121"/>
    </location>
</feature>